<name>A0A1D2VJ48_9ASCO</name>
<proteinExistence type="predicted"/>
<evidence type="ECO:0008006" key="3">
    <source>
        <dbReference type="Google" id="ProtNLM"/>
    </source>
</evidence>
<accession>A0A1D2VJ48</accession>
<dbReference type="RefSeq" id="XP_020047968.1">
    <property type="nucleotide sequence ID" value="XM_020191747.1"/>
</dbReference>
<dbReference type="EMBL" id="KV454479">
    <property type="protein sequence ID" value="ODV61661.1"/>
    <property type="molecule type" value="Genomic_DNA"/>
</dbReference>
<evidence type="ECO:0000313" key="1">
    <source>
        <dbReference type="EMBL" id="ODV61661.1"/>
    </source>
</evidence>
<sequence>MDLFEFDTVSAYPGYIFEIEKQSLIGRQSSCGTKRNLDGSNIVVLLTNPLNGDVKFTVHAYLINEAGYYYDVNQNYLDGQKKIEHYNNSSGILRFIFRNLGIRKTGQWRLLYALNVKIDEKETVMLLVKTCPIRILSSKAYLAQIQLNLIENVN</sequence>
<reference evidence="2" key="1">
    <citation type="submission" date="2016-05" db="EMBL/GenBank/DDBJ databases">
        <title>Comparative genomics of biotechnologically important yeasts.</title>
        <authorList>
            <consortium name="DOE Joint Genome Institute"/>
            <person name="Riley R."/>
            <person name="Haridas S."/>
            <person name="Wolfe K.H."/>
            <person name="Lopes M.R."/>
            <person name="Hittinger C.T."/>
            <person name="Goker M."/>
            <person name="Salamov A."/>
            <person name="Wisecaver J."/>
            <person name="Long T.M."/>
            <person name="Aerts A.L."/>
            <person name="Barry K."/>
            <person name="Choi C."/>
            <person name="Clum A."/>
            <person name="Coughlan A.Y."/>
            <person name="Deshpande S."/>
            <person name="Douglass A.P."/>
            <person name="Hanson S.J."/>
            <person name="Klenk H.-P."/>
            <person name="Labutti K."/>
            <person name="Lapidus A."/>
            <person name="Lindquist E."/>
            <person name="Lipzen A."/>
            <person name="Meier-Kolthoff J.P."/>
            <person name="Ohm R.A."/>
            <person name="Otillar R.P."/>
            <person name="Pangilinan J."/>
            <person name="Peng Y."/>
            <person name="Rokas A."/>
            <person name="Rosa C.A."/>
            <person name="Scheuner C."/>
            <person name="Sibirny A.A."/>
            <person name="Slot J.C."/>
            <person name="Stielow J.B."/>
            <person name="Sun H."/>
            <person name="Kurtzman C.P."/>
            <person name="Blackwell M."/>
            <person name="Grigoriev I.V."/>
            <person name="Jeffries T.W."/>
        </authorList>
    </citation>
    <scope>NUCLEOTIDE SEQUENCE [LARGE SCALE GENOMIC DNA]</scope>
    <source>
        <strain evidence="2">DSM 1968</strain>
    </source>
</reference>
<dbReference type="AlphaFoldDB" id="A0A1D2VJ48"/>
<organism evidence="1 2">
    <name type="scientific">Ascoidea rubescens DSM 1968</name>
    <dbReference type="NCBI Taxonomy" id="1344418"/>
    <lineage>
        <taxon>Eukaryota</taxon>
        <taxon>Fungi</taxon>
        <taxon>Dikarya</taxon>
        <taxon>Ascomycota</taxon>
        <taxon>Saccharomycotina</taxon>
        <taxon>Saccharomycetes</taxon>
        <taxon>Ascoideaceae</taxon>
        <taxon>Ascoidea</taxon>
    </lineage>
</organism>
<dbReference type="InParanoid" id="A0A1D2VJ48"/>
<gene>
    <name evidence="1" type="ORF">ASCRUDRAFT_70128</name>
</gene>
<dbReference type="Proteomes" id="UP000095038">
    <property type="component" value="Unassembled WGS sequence"/>
</dbReference>
<dbReference type="GeneID" id="30965383"/>
<protein>
    <recommendedName>
        <fullName evidence="3">Velvet domain-containing protein</fullName>
    </recommendedName>
</protein>
<evidence type="ECO:0000313" key="2">
    <source>
        <dbReference type="Proteomes" id="UP000095038"/>
    </source>
</evidence>
<keyword evidence="2" id="KW-1185">Reference proteome</keyword>